<dbReference type="GO" id="GO:0009317">
    <property type="term" value="C:acetyl-CoA carboxylase complex"/>
    <property type="evidence" value="ECO:0007669"/>
    <property type="project" value="InterPro"/>
</dbReference>
<keyword evidence="11 23" id="KW-0808">Transferase</keyword>
<feature type="compositionally biased region" description="Low complexity" evidence="20">
    <location>
        <begin position="355"/>
        <end position="366"/>
    </location>
</feature>
<evidence type="ECO:0000256" key="17">
    <source>
        <dbReference type="ARBA" id="ARBA00023160"/>
    </source>
</evidence>
<evidence type="ECO:0000256" key="15">
    <source>
        <dbReference type="ARBA" id="ARBA00022840"/>
    </source>
</evidence>
<evidence type="ECO:0000256" key="16">
    <source>
        <dbReference type="ARBA" id="ARBA00023098"/>
    </source>
</evidence>
<sequence length="637" mass="63509">MTPTGPDGARGDGGGRSTASARDVLAQVADHFREFETGPPATPEPPDGPLGWPGYDAARARARERTGEQESVVCGTGRIGAREAVLLSFEFGFLGGSLGARTGDLVETAHERARRLRLPVVTLVATGGSRMQEGMRALSQLQRVARQTALTRAAGLPQLAVVRDPTTGGGWATLAAGADIVLGLPGAQVAFAGSRVRPPDADPAAYTAEAQYAAGHLDQLVPAHELARTLAHWLTLLTAGPRHAPDGTPAPPEPAPVPHAMTRGRHLGEESGPHLGEEGAEAPPRRRGERAEALPSGAGAHTVGPAPVPGAPTAAPPSGAGAHTVGPAPVSGTPTTAPPSGAGTPAGAAPPPGPGVRATASPPGAEGSAGEGPPGPAGEHPAPEVRATASPPGSGPSAPDAPAGTDRAAAEPQTGDGPHASVEGTYAAVAPGSGMAAVARARAAGRPRAAAYLDAYFDSREEINGDRCGGTDPGMRCGFGLRDGRTVAFAAQCGTPTRPAGYRTATRLLRLAARLGIPVLTLIDTPGAANGPDAEAAGAGPAIAETFAAVAESPVPVTSLLIGEGGSGGALALAAPGRLWVTPDSYFSVIAPESAAAILKRDSGRVAETADALRLRPQDVVALGVARGIVPPAHHSQ</sequence>
<evidence type="ECO:0000256" key="9">
    <source>
        <dbReference type="ARBA" id="ARBA00022490"/>
    </source>
</evidence>
<dbReference type="InterPro" id="IPR011762">
    <property type="entry name" value="COA_CT_N"/>
</dbReference>
<comment type="similarity">
    <text evidence="4">In the C-terminal section; belongs to the AccA family.</text>
</comment>
<evidence type="ECO:0000256" key="4">
    <source>
        <dbReference type="ARBA" id="ARBA00006276"/>
    </source>
</evidence>
<feature type="region of interest" description="Disordered" evidence="20">
    <location>
        <begin position="1"/>
        <end position="23"/>
    </location>
</feature>
<feature type="domain" description="CoA carboxyltransferase N-terminal" evidence="21">
    <location>
        <begin position="1"/>
        <end position="252"/>
    </location>
</feature>
<dbReference type="Pfam" id="PF03255">
    <property type="entry name" value="ACCA"/>
    <property type="match status" value="1"/>
</dbReference>
<dbReference type="PROSITE" id="PS50989">
    <property type="entry name" value="COA_CT_CTER"/>
    <property type="match status" value="1"/>
</dbReference>
<feature type="compositionally biased region" description="Basic and acidic residues" evidence="20">
    <location>
        <begin position="266"/>
        <end position="292"/>
    </location>
</feature>
<keyword evidence="17" id="KW-0275">Fatty acid biosynthesis</keyword>
<keyword evidence="13" id="KW-0479">Metal-binding</keyword>
<dbReference type="Pfam" id="PF01039">
    <property type="entry name" value="Carboxyl_trans"/>
    <property type="match status" value="1"/>
</dbReference>
<evidence type="ECO:0000256" key="18">
    <source>
        <dbReference type="ARBA" id="ARBA00025280"/>
    </source>
</evidence>
<comment type="subunit">
    <text evidence="6">Acetyl-CoA carboxylase is a heterotetramer composed of biotin carboxyl carrier protein (AccB), biotin carboxylase (AccC) and two subunits of ACCase subunit beta/alpha.</text>
</comment>
<evidence type="ECO:0000259" key="22">
    <source>
        <dbReference type="PROSITE" id="PS50989"/>
    </source>
</evidence>
<dbReference type="PROSITE" id="PS50980">
    <property type="entry name" value="COA_CT_NTER"/>
    <property type="match status" value="1"/>
</dbReference>
<dbReference type="AlphaFoldDB" id="A0A8H1LLF3"/>
<evidence type="ECO:0000256" key="6">
    <source>
        <dbReference type="ARBA" id="ARBA00011664"/>
    </source>
</evidence>
<gene>
    <name evidence="23" type="ORF">D8771_02790</name>
</gene>
<evidence type="ECO:0000256" key="3">
    <source>
        <dbReference type="ARBA" id="ARBA00004956"/>
    </source>
</evidence>
<proteinExistence type="inferred from homology"/>
<evidence type="ECO:0000259" key="21">
    <source>
        <dbReference type="PROSITE" id="PS50980"/>
    </source>
</evidence>
<comment type="function">
    <text evidence="18">Component of the acetyl coenzyme A carboxylase (ACC) complex. Biotin carboxylase (BC) catalyzes the carboxylation of biotin on its carrier protein (BCCP) and then the CO(2) group is transferred by the transcarboxylase to acetyl-CoA to form malonyl-CoA.</text>
</comment>
<dbReference type="GO" id="GO:0006633">
    <property type="term" value="P:fatty acid biosynthetic process"/>
    <property type="evidence" value="ECO:0007669"/>
    <property type="project" value="UniProtKB-KW"/>
</dbReference>
<comment type="subcellular location">
    <subcellularLocation>
        <location evidence="2">Cytoplasm</location>
    </subcellularLocation>
</comment>
<evidence type="ECO:0000256" key="2">
    <source>
        <dbReference type="ARBA" id="ARBA00004496"/>
    </source>
</evidence>
<comment type="pathway">
    <text evidence="3">Lipid metabolism; malonyl-CoA biosynthesis; malonyl-CoA from acetyl-CoA: step 1/1.</text>
</comment>
<evidence type="ECO:0000256" key="14">
    <source>
        <dbReference type="ARBA" id="ARBA00022832"/>
    </source>
</evidence>
<dbReference type="RefSeq" id="WP_016468152.1">
    <property type="nucleotide sequence ID" value="NZ_BNEJ01000017.1"/>
</dbReference>
<keyword evidence="14" id="KW-0276">Fatty acid metabolism</keyword>
<evidence type="ECO:0000256" key="11">
    <source>
        <dbReference type="ARBA" id="ARBA00022679"/>
    </source>
</evidence>
<protein>
    <recommendedName>
        <fullName evidence="8">Acetyl-coenzyme A carboxylase carboxyl transferase subunits beta/alpha</fullName>
        <ecNumber evidence="7">2.1.3.15</ecNumber>
    </recommendedName>
</protein>
<dbReference type="GO" id="GO:0016743">
    <property type="term" value="F:carboxyl- or carbamoyltransferase activity"/>
    <property type="evidence" value="ECO:0007669"/>
    <property type="project" value="InterPro"/>
</dbReference>
<evidence type="ECO:0000256" key="7">
    <source>
        <dbReference type="ARBA" id="ARBA00011883"/>
    </source>
</evidence>
<evidence type="ECO:0000256" key="12">
    <source>
        <dbReference type="ARBA" id="ARBA00022741"/>
    </source>
</evidence>
<feature type="compositionally biased region" description="Low complexity" evidence="20">
    <location>
        <begin position="297"/>
        <end position="347"/>
    </location>
</feature>
<keyword evidence="9" id="KW-0963">Cytoplasm</keyword>
<dbReference type="GO" id="GO:2001295">
    <property type="term" value="P:malonyl-CoA biosynthetic process"/>
    <property type="evidence" value="ECO:0007669"/>
    <property type="project" value="UniProtKB-UniPathway"/>
</dbReference>
<feature type="domain" description="CoA carboxyltransferase C-terminal" evidence="22">
    <location>
        <begin position="414"/>
        <end position="637"/>
    </location>
</feature>
<organism evidence="23 24">
    <name type="scientific">Streptomyces albus</name>
    <dbReference type="NCBI Taxonomy" id="1888"/>
    <lineage>
        <taxon>Bacteria</taxon>
        <taxon>Bacillati</taxon>
        <taxon>Actinomycetota</taxon>
        <taxon>Actinomycetes</taxon>
        <taxon>Kitasatosporales</taxon>
        <taxon>Streptomycetaceae</taxon>
        <taxon>Streptomyces</taxon>
    </lineage>
</organism>
<accession>A0A8H1LLF3</accession>
<comment type="similarity">
    <text evidence="5">In the N-terminal section; belongs to the AccD/PCCB family.</text>
</comment>
<keyword evidence="15" id="KW-0067">ATP-binding</keyword>
<dbReference type="PRINTS" id="PR01070">
    <property type="entry name" value="ACCCTRFRASEB"/>
</dbReference>
<reference evidence="23 24" key="1">
    <citation type="submission" date="2018-10" db="EMBL/GenBank/DDBJ databases">
        <title>Isolation of pseudouridimycin from Streptomyces albus DSM 40763.</title>
        <authorList>
            <person name="Rosenqvist P."/>
            <person name="Metsae-Ketelae M."/>
            <person name="Virta P."/>
        </authorList>
    </citation>
    <scope>NUCLEOTIDE SEQUENCE [LARGE SCALE GENOMIC DNA]</scope>
    <source>
        <strain evidence="23 24">DSM 40763</strain>
    </source>
</reference>
<comment type="cofactor">
    <cofactor evidence="1">
        <name>Zn(2+)</name>
        <dbReference type="ChEBI" id="CHEBI:29105"/>
    </cofactor>
</comment>
<evidence type="ECO:0000256" key="13">
    <source>
        <dbReference type="ARBA" id="ARBA00022771"/>
    </source>
</evidence>
<comment type="catalytic activity">
    <reaction evidence="19">
        <text>N(6)-carboxybiotinyl-L-lysyl-[protein] + acetyl-CoA = N(6)-biotinyl-L-lysyl-[protein] + malonyl-CoA</text>
        <dbReference type="Rhea" id="RHEA:54728"/>
        <dbReference type="Rhea" id="RHEA-COMP:10505"/>
        <dbReference type="Rhea" id="RHEA-COMP:10506"/>
        <dbReference type="ChEBI" id="CHEBI:57288"/>
        <dbReference type="ChEBI" id="CHEBI:57384"/>
        <dbReference type="ChEBI" id="CHEBI:83144"/>
        <dbReference type="ChEBI" id="CHEBI:83145"/>
        <dbReference type="EC" id="2.1.3.15"/>
    </reaction>
</comment>
<evidence type="ECO:0000256" key="1">
    <source>
        <dbReference type="ARBA" id="ARBA00001947"/>
    </source>
</evidence>
<evidence type="ECO:0000256" key="8">
    <source>
        <dbReference type="ARBA" id="ARBA00018312"/>
    </source>
</evidence>
<dbReference type="InterPro" id="IPR029045">
    <property type="entry name" value="ClpP/crotonase-like_dom_sf"/>
</dbReference>
<evidence type="ECO:0000256" key="20">
    <source>
        <dbReference type="SAM" id="MobiDB-lite"/>
    </source>
</evidence>
<keyword evidence="13" id="KW-0862">Zinc</keyword>
<keyword evidence="10" id="KW-0444">Lipid biosynthesis</keyword>
<dbReference type="PANTHER" id="PTHR42853">
    <property type="entry name" value="ACETYL-COENZYME A CARBOXYLASE CARBOXYL TRANSFERASE SUBUNIT ALPHA"/>
    <property type="match status" value="1"/>
</dbReference>
<feature type="compositionally biased region" description="Pro residues" evidence="20">
    <location>
        <begin position="248"/>
        <end position="257"/>
    </location>
</feature>
<keyword evidence="16" id="KW-0443">Lipid metabolism</keyword>
<feature type="region of interest" description="Disordered" evidence="20">
    <location>
        <begin position="241"/>
        <end position="423"/>
    </location>
</feature>
<dbReference type="GeneID" id="75184508"/>
<keyword evidence="13" id="KW-0863">Zinc-finger</keyword>
<dbReference type="UniPathway" id="UPA00655">
    <property type="reaction ID" value="UER00711"/>
</dbReference>
<dbReference type="PANTHER" id="PTHR42853:SF3">
    <property type="entry name" value="ACETYL-COENZYME A CARBOXYLASE CARBOXYL TRANSFERASE SUBUNIT ALPHA, CHLOROPLASTIC"/>
    <property type="match status" value="1"/>
</dbReference>
<dbReference type="SUPFAM" id="SSF52096">
    <property type="entry name" value="ClpP/crotonase"/>
    <property type="match status" value="2"/>
</dbReference>
<dbReference type="Gene3D" id="3.90.226.10">
    <property type="entry name" value="2-enoyl-CoA Hydratase, Chain A, domain 1"/>
    <property type="match status" value="2"/>
</dbReference>
<dbReference type="InterPro" id="IPR001095">
    <property type="entry name" value="Acetyl_CoA_COase_a_su"/>
</dbReference>
<dbReference type="GO" id="GO:0008270">
    <property type="term" value="F:zinc ion binding"/>
    <property type="evidence" value="ECO:0007669"/>
    <property type="project" value="UniProtKB-KW"/>
</dbReference>
<keyword evidence="12" id="KW-0547">Nucleotide-binding</keyword>
<evidence type="ECO:0000256" key="10">
    <source>
        <dbReference type="ARBA" id="ARBA00022516"/>
    </source>
</evidence>
<dbReference type="EMBL" id="RCIY01000002">
    <property type="protein sequence ID" value="TGG89931.1"/>
    <property type="molecule type" value="Genomic_DNA"/>
</dbReference>
<dbReference type="Proteomes" id="UP000298111">
    <property type="component" value="Unassembled WGS sequence"/>
</dbReference>
<evidence type="ECO:0000313" key="24">
    <source>
        <dbReference type="Proteomes" id="UP000298111"/>
    </source>
</evidence>
<dbReference type="GO" id="GO:0005524">
    <property type="term" value="F:ATP binding"/>
    <property type="evidence" value="ECO:0007669"/>
    <property type="project" value="UniProtKB-KW"/>
</dbReference>
<evidence type="ECO:0000256" key="5">
    <source>
        <dbReference type="ARBA" id="ARBA00010284"/>
    </source>
</evidence>
<dbReference type="EC" id="2.1.3.15" evidence="7"/>
<feature type="region of interest" description="Disordered" evidence="20">
    <location>
        <begin position="32"/>
        <end position="51"/>
    </location>
</feature>
<dbReference type="InterPro" id="IPR000438">
    <property type="entry name" value="Acetyl_CoA_COase_Trfase_b_su"/>
</dbReference>
<dbReference type="InterPro" id="IPR034733">
    <property type="entry name" value="AcCoA_carboxyl_beta"/>
</dbReference>
<evidence type="ECO:0000313" key="23">
    <source>
        <dbReference type="EMBL" id="TGG89931.1"/>
    </source>
</evidence>
<dbReference type="GO" id="GO:0003989">
    <property type="term" value="F:acetyl-CoA carboxylase activity"/>
    <property type="evidence" value="ECO:0007669"/>
    <property type="project" value="InterPro"/>
</dbReference>
<comment type="caution">
    <text evidence="23">The sequence shown here is derived from an EMBL/GenBank/DDBJ whole genome shotgun (WGS) entry which is preliminary data.</text>
</comment>
<dbReference type="InterPro" id="IPR011763">
    <property type="entry name" value="COA_CT_C"/>
</dbReference>
<name>A0A8H1LLF3_9ACTN</name>
<feature type="compositionally biased region" description="Low complexity" evidence="20">
    <location>
        <begin position="387"/>
        <end position="406"/>
    </location>
</feature>
<evidence type="ECO:0000256" key="19">
    <source>
        <dbReference type="ARBA" id="ARBA00049152"/>
    </source>
</evidence>